<name>A0ABT8APB6_9HYPH</name>
<dbReference type="PANTHER" id="PTHR11895">
    <property type="entry name" value="TRANSAMIDASE"/>
    <property type="match status" value="1"/>
</dbReference>
<evidence type="ECO:0000313" key="4">
    <source>
        <dbReference type="EMBL" id="MDN3571639.1"/>
    </source>
</evidence>
<sequence length="431" mass="44519">MSVRETVEARLARIAEGDPAVFTRLYPSEARAAADAADARRRDGISLGPLDGAMVSIKDLFDVAGETTRAGSILLADAPPARADAPVVARLRRAGAVILGKTNMSEFAFSGLGLNPHYGTPGNAADPARIPGGSSSGAGVSVGQGTSDIAIGSDTGGSIRIPASLNGVVGFKPTARRVPLEGAFPLSYALDSLGPLARTVAECAAADAVLAGAEPAPLDAFAVAGLRVGVPRGLLFTETEPVVAEAFERVLARLSRAGARIVDHPIDDLLAAMDAALPDGSLAAIEAAAIHADWLDSEAARYDRRVHRRIVAGRSATAARYVRTMRRRTELIAAFDRRLAPLDVLALPATAATAPLTAPLEADDAAFLAANRLMLRNTAFGNFFDLTGLSLPMPGLARPAGLMLLARHGRDRRLLAIGAAVEAAVEASQAG</sequence>
<keyword evidence="5" id="KW-1185">Reference proteome</keyword>
<reference evidence="5" key="1">
    <citation type="journal article" date="2019" name="Int. J. Syst. Evol. Microbiol.">
        <title>The Global Catalogue of Microorganisms (GCM) 10K type strain sequencing project: providing services to taxonomists for standard genome sequencing and annotation.</title>
        <authorList>
            <consortium name="The Broad Institute Genomics Platform"/>
            <consortium name="The Broad Institute Genome Sequencing Center for Infectious Disease"/>
            <person name="Wu L."/>
            <person name="Ma J."/>
        </authorList>
    </citation>
    <scope>NUCLEOTIDE SEQUENCE [LARGE SCALE GENOMIC DNA]</scope>
    <source>
        <strain evidence="5">CECT 7806</strain>
    </source>
</reference>
<dbReference type="InterPro" id="IPR036928">
    <property type="entry name" value="AS_sf"/>
</dbReference>
<evidence type="ECO:0000256" key="1">
    <source>
        <dbReference type="ARBA" id="ARBA00003871"/>
    </source>
</evidence>
<evidence type="ECO:0000256" key="2">
    <source>
        <dbReference type="ARBA" id="ARBA00021874"/>
    </source>
</evidence>
<comment type="caution">
    <text evidence="4">The sequence shown here is derived from an EMBL/GenBank/DDBJ whole genome shotgun (WGS) entry which is preliminary data.</text>
</comment>
<organism evidence="4 5">
    <name type="scientific">Methylobacterium longum</name>
    <dbReference type="NCBI Taxonomy" id="767694"/>
    <lineage>
        <taxon>Bacteria</taxon>
        <taxon>Pseudomonadati</taxon>
        <taxon>Pseudomonadota</taxon>
        <taxon>Alphaproteobacteria</taxon>
        <taxon>Hyphomicrobiales</taxon>
        <taxon>Methylobacteriaceae</taxon>
        <taxon>Methylobacterium</taxon>
    </lineage>
</organism>
<dbReference type="PANTHER" id="PTHR11895:SF176">
    <property type="entry name" value="AMIDASE AMID-RELATED"/>
    <property type="match status" value="1"/>
</dbReference>
<dbReference type="PROSITE" id="PS00571">
    <property type="entry name" value="AMIDASES"/>
    <property type="match status" value="1"/>
</dbReference>
<dbReference type="Gene3D" id="3.90.1300.10">
    <property type="entry name" value="Amidase signature (AS) domain"/>
    <property type="match status" value="1"/>
</dbReference>
<dbReference type="RefSeq" id="WP_238288491.1">
    <property type="nucleotide sequence ID" value="NZ_BPQS01000012.1"/>
</dbReference>
<evidence type="ECO:0000259" key="3">
    <source>
        <dbReference type="Pfam" id="PF01425"/>
    </source>
</evidence>
<dbReference type="InterPro" id="IPR000120">
    <property type="entry name" value="Amidase"/>
</dbReference>
<dbReference type="NCBIfam" id="NF005460">
    <property type="entry name" value="PRK07056.1"/>
    <property type="match status" value="1"/>
</dbReference>
<dbReference type="EMBL" id="JAUFPT010000043">
    <property type="protein sequence ID" value="MDN3571639.1"/>
    <property type="molecule type" value="Genomic_DNA"/>
</dbReference>
<dbReference type="InterPro" id="IPR023631">
    <property type="entry name" value="Amidase_dom"/>
</dbReference>
<feature type="domain" description="Amidase" evidence="3">
    <location>
        <begin position="5"/>
        <end position="415"/>
    </location>
</feature>
<dbReference type="InterPro" id="IPR020556">
    <property type="entry name" value="Amidase_CS"/>
</dbReference>
<gene>
    <name evidence="4" type="ORF">QWZ18_13515</name>
</gene>
<proteinExistence type="predicted"/>
<comment type="function">
    <text evidence="1">Hydrolyzes indole-3-acetamide (IAM) into indole-3-acetic acid (IAA).</text>
</comment>
<accession>A0ABT8APB6</accession>
<dbReference type="SUPFAM" id="SSF75304">
    <property type="entry name" value="Amidase signature (AS) enzymes"/>
    <property type="match status" value="1"/>
</dbReference>
<protein>
    <recommendedName>
        <fullName evidence="2">Indoleacetamide hydrolase</fullName>
    </recommendedName>
</protein>
<dbReference type="Pfam" id="PF01425">
    <property type="entry name" value="Amidase"/>
    <property type="match status" value="1"/>
</dbReference>
<dbReference type="NCBIfam" id="NF004622">
    <property type="entry name" value="PRK05962.1"/>
    <property type="match status" value="1"/>
</dbReference>
<evidence type="ECO:0000313" key="5">
    <source>
        <dbReference type="Proteomes" id="UP001244297"/>
    </source>
</evidence>
<dbReference type="Proteomes" id="UP001244297">
    <property type="component" value="Unassembled WGS sequence"/>
</dbReference>